<dbReference type="InterPro" id="IPR052372">
    <property type="entry name" value="YpjD/HemX"/>
</dbReference>
<feature type="transmembrane region" description="Helical" evidence="1">
    <location>
        <begin position="133"/>
        <end position="160"/>
    </location>
</feature>
<feature type="transmembrane region" description="Helical" evidence="1">
    <location>
        <begin position="181"/>
        <end position="206"/>
    </location>
</feature>
<dbReference type="GO" id="GO:0005886">
    <property type="term" value="C:plasma membrane"/>
    <property type="evidence" value="ECO:0007669"/>
    <property type="project" value="TreeGrafter"/>
</dbReference>
<keyword evidence="1" id="KW-0812">Transmembrane</keyword>
<dbReference type="GO" id="GO:0020037">
    <property type="term" value="F:heme binding"/>
    <property type="evidence" value="ECO:0007669"/>
    <property type="project" value="InterPro"/>
</dbReference>
<dbReference type="Proteomes" id="UP000256304">
    <property type="component" value="Unassembled WGS sequence"/>
</dbReference>
<feature type="domain" description="Cytochrome c assembly protein" evidence="2">
    <location>
        <begin position="66"/>
        <end position="260"/>
    </location>
</feature>
<dbReference type="PANTHER" id="PTHR38034">
    <property type="entry name" value="INNER MEMBRANE PROTEIN YPJD"/>
    <property type="match status" value="1"/>
</dbReference>
<feature type="transmembrane region" description="Helical" evidence="1">
    <location>
        <begin position="93"/>
        <end position="113"/>
    </location>
</feature>
<dbReference type="InterPro" id="IPR002541">
    <property type="entry name" value="Cyt_c_assembly"/>
</dbReference>
<organism evidence="3 4">
    <name type="scientific">Paenibacillus taihuensis</name>
    <dbReference type="NCBI Taxonomy" id="1156355"/>
    <lineage>
        <taxon>Bacteria</taxon>
        <taxon>Bacillati</taxon>
        <taxon>Bacillota</taxon>
        <taxon>Bacilli</taxon>
        <taxon>Bacillales</taxon>
        <taxon>Paenibacillaceae</taxon>
        <taxon>Paenibacillus</taxon>
    </lineage>
</organism>
<evidence type="ECO:0000313" key="3">
    <source>
        <dbReference type="EMBL" id="REE69519.1"/>
    </source>
</evidence>
<reference evidence="3 4" key="1">
    <citation type="submission" date="2018-08" db="EMBL/GenBank/DDBJ databases">
        <title>Genomic Encyclopedia of Type Strains, Phase III (KMG-III): the genomes of soil and plant-associated and newly described type strains.</title>
        <authorList>
            <person name="Whitman W."/>
        </authorList>
    </citation>
    <scope>NUCLEOTIDE SEQUENCE [LARGE SCALE GENOMIC DNA]</scope>
    <source>
        <strain evidence="3 4">CGMCC 1.10966</strain>
    </source>
</reference>
<dbReference type="AlphaFoldDB" id="A0A3D9R533"/>
<gene>
    <name evidence="3" type="ORF">A8990_13454</name>
</gene>
<evidence type="ECO:0000259" key="2">
    <source>
        <dbReference type="Pfam" id="PF01578"/>
    </source>
</evidence>
<sequence length="272" mass="31603">MVTQNWFYDGMLYVYALSLLFYFSDFVDRNRQAKQLGTGLLIFVWVLQTGFIIHRIISHLDMTFLSLFEYLLLFSWLLITVSLVMSRFFRMELIVFFVNVIGFAVITINLFGIGSGASLERWELAHEMLVLHVILMILAYTAFTLSAIFSGMYMFLFRRLKGKQWTKQMQRMPSLDVADRFMFRVALVGTPLLMLSLAVAVASILVESRYSLLIDPKVLTSFVALAIYIWNVLRHRWFDGAGWKFARLNLISYGVLLLNVFMNQASNFHSWS</sequence>
<accession>A0A3D9R533</accession>
<keyword evidence="4" id="KW-1185">Reference proteome</keyword>
<keyword evidence="1" id="KW-0472">Membrane</keyword>
<feature type="transmembrane region" description="Helical" evidence="1">
    <location>
        <begin position="245"/>
        <end position="262"/>
    </location>
</feature>
<proteinExistence type="predicted"/>
<dbReference type="GO" id="GO:0017004">
    <property type="term" value="P:cytochrome complex assembly"/>
    <property type="evidence" value="ECO:0007669"/>
    <property type="project" value="InterPro"/>
</dbReference>
<protein>
    <submittedName>
        <fullName evidence="3">HemX protein</fullName>
    </submittedName>
</protein>
<feature type="transmembrane region" description="Helical" evidence="1">
    <location>
        <begin position="36"/>
        <end position="57"/>
    </location>
</feature>
<comment type="caution">
    <text evidence="3">The sequence shown here is derived from an EMBL/GenBank/DDBJ whole genome shotgun (WGS) entry which is preliminary data.</text>
</comment>
<keyword evidence="1" id="KW-1133">Transmembrane helix</keyword>
<dbReference type="EMBL" id="QTTN01000034">
    <property type="protein sequence ID" value="REE69519.1"/>
    <property type="molecule type" value="Genomic_DNA"/>
</dbReference>
<feature type="transmembrane region" description="Helical" evidence="1">
    <location>
        <begin position="212"/>
        <end position="233"/>
    </location>
</feature>
<dbReference type="PANTHER" id="PTHR38034:SF1">
    <property type="entry name" value="INNER MEMBRANE PROTEIN YPJD"/>
    <property type="match status" value="1"/>
</dbReference>
<dbReference type="OrthoDB" id="2417400at2"/>
<evidence type="ECO:0000256" key="1">
    <source>
        <dbReference type="SAM" id="Phobius"/>
    </source>
</evidence>
<dbReference type="Pfam" id="PF01578">
    <property type="entry name" value="Cytochrom_C_asm"/>
    <property type="match status" value="1"/>
</dbReference>
<feature type="transmembrane region" description="Helical" evidence="1">
    <location>
        <begin position="6"/>
        <end position="24"/>
    </location>
</feature>
<name>A0A3D9R533_9BACL</name>
<evidence type="ECO:0000313" key="4">
    <source>
        <dbReference type="Proteomes" id="UP000256304"/>
    </source>
</evidence>
<feature type="transmembrane region" description="Helical" evidence="1">
    <location>
        <begin position="63"/>
        <end position="86"/>
    </location>
</feature>
<dbReference type="RefSeq" id="WP_116191416.1">
    <property type="nucleotide sequence ID" value="NZ_QTTN01000034.1"/>
</dbReference>